<comment type="caution">
    <text evidence="1">The sequence shown here is derived from an EMBL/GenBank/DDBJ whole genome shotgun (WGS) entry which is preliminary data.</text>
</comment>
<dbReference type="EMBL" id="JBAHVJ010000011">
    <property type="protein sequence ID" value="MEJ4100752.1"/>
    <property type="molecule type" value="Genomic_DNA"/>
</dbReference>
<organism evidence="1 2">
    <name type="scientific">Corynebacterium mastitidis</name>
    <dbReference type="NCBI Taxonomy" id="161890"/>
    <lineage>
        <taxon>Bacteria</taxon>
        <taxon>Bacillati</taxon>
        <taxon>Actinomycetota</taxon>
        <taxon>Actinomycetes</taxon>
        <taxon>Mycobacteriales</taxon>
        <taxon>Corynebacteriaceae</taxon>
        <taxon>Corynebacterium</taxon>
    </lineage>
</organism>
<evidence type="ECO:0000313" key="1">
    <source>
        <dbReference type="EMBL" id="MEJ4100752.1"/>
    </source>
</evidence>
<dbReference type="RefSeq" id="WP_337890896.1">
    <property type="nucleotide sequence ID" value="NZ_JBAHVI010000010.1"/>
</dbReference>
<protein>
    <submittedName>
        <fullName evidence="1">Uncharacterized protein</fullName>
    </submittedName>
</protein>
<keyword evidence="2" id="KW-1185">Reference proteome</keyword>
<proteinExistence type="predicted"/>
<dbReference type="Proteomes" id="UP001359781">
    <property type="component" value="Unassembled WGS sequence"/>
</dbReference>
<gene>
    <name evidence="1" type="ORF">V5S96_10355</name>
</gene>
<evidence type="ECO:0000313" key="2">
    <source>
        <dbReference type="Proteomes" id="UP001359781"/>
    </source>
</evidence>
<reference evidence="1 2" key="1">
    <citation type="submission" date="2024-02" db="EMBL/GenBank/DDBJ databases">
        <title>Whole genome sequencing and characterization of Corynebacterium isolated from the ocular surface of dry eye disease sufferers.</title>
        <authorList>
            <person name="Naqvi M."/>
        </authorList>
    </citation>
    <scope>NUCLEOTIDE SEQUENCE [LARGE SCALE GENOMIC DNA]</scope>
    <source>
        <strain evidence="1 2">PCRF</strain>
    </source>
</reference>
<name>A0ABU8P139_9CORY</name>
<sequence>MATATGARSLTARTAGRAPLNEIVASAIGERIGAPVRPWTLLDIPEDLVSTPVWEGTQRYRLPNTPVFASRALHTADVSDYLEDIGRDDNRARVPRLIALWYLCNADDLQVLYDDAADRQIWSIDHGLWFGSYEVPWHLAPVTQRAGRPVLPRIPTPIPTAHWDAAIESVDRLRMDVTDAVLAALPESWPVSPDDPATLVRYAYRRKEPTKSKLRELRDQTGRR</sequence>
<accession>A0ABU8P139</accession>